<name>A0A3P6D193_BRACM</name>
<evidence type="ECO:0000256" key="1">
    <source>
        <dbReference type="ARBA" id="ARBA00022801"/>
    </source>
</evidence>
<gene>
    <name evidence="4" type="ORF">BRAA04T17415Z</name>
</gene>
<sequence>MENQKRFVLVHGICHGAWSWYKVKTLLEAAGHCVSAIDLSASGINTTRVEEIQTLKDYSKPLLDIMDSFPSDKKTILVAHSLGGVPAALAADIFPCKTAAIVFLTSAMPDTKNPPALARKAQLEAASRRLQVTTFPFPHYGKPDRSLEFSLLGTKFMAMYFHQLSPPEDEKNKKAMENKNQKRFVLVHGLCHGAWSWYKVKPILEAAGHTVTAVNLAASGINTTRLEEIQTLHDYCKPLLDVLSSADEDKVVLVAHSMGGISAAFATDIFPHKISAIVFVTSFMPDTTNPPAYVFKNTAAIVFLTSSMPDTKNPPAYVFEKLIASIPPEEFLDTVFGSYGTCDRPLQTILFGPKFLAEKFYQLSPVEDLELAKLLVRVNPLVTNNLAGKRRFSEEGYGSIPRIYTICEEDNIIPKEYQRWIISNFPPREVIKIKDADHMPMISKPQELCACLLKIADMYA</sequence>
<dbReference type="InterPro" id="IPR000073">
    <property type="entry name" value="AB_hydrolase_1"/>
</dbReference>
<protein>
    <recommendedName>
        <fullName evidence="2 3">AB hydrolase-1 domain-containing protein</fullName>
    </recommendedName>
</protein>
<dbReference type="Gene3D" id="3.40.50.1820">
    <property type="entry name" value="alpha/beta hydrolase"/>
    <property type="match status" value="3"/>
</dbReference>
<proteinExistence type="predicted"/>
<feature type="domain" description="AB hydrolase-1" evidence="2">
    <location>
        <begin position="6"/>
        <end position="128"/>
    </location>
</feature>
<dbReference type="Pfam" id="PF12697">
    <property type="entry name" value="Abhydrolase_6"/>
    <property type="match status" value="1"/>
</dbReference>
<dbReference type="AlphaFoldDB" id="A0A3P6D193"/>
<organism evidence="4">
    <name type="scientific">Brassica campestris</name>
    <name type="common">Field mustard</name>
    <dbReference type="NCBI Taxonomy" id="3711"/>
    <lineage>
        <taxon>Eukaryota</taxon>
        <taxon>Viridiplantae</taxon>
        <taxon>Streptophyta</taxon>
        <taxon>Embryophyta</taxon>
        <taxon>Tracheophyta</taxon>
        <taxon>Spermatophyta</taxon>
        <taxon>Magnoliopsida</taxon>
        <taxon>eudicotyledons</taxon>
        <taxon>Gunneridae</taxon>
        <taxon>Pentapetalae</taxon>
        <taxon>rosids</taxon>
        <taxon>malvids</taxon>
        <taxon>Brassicales</taxon>
        <taxon>Brassicaceae</taxon>
        <taxon>Brassiceae</taxon>
        <taxon>Brassica</taxon>
    </lineage>
</organism>
<keyword evidence="1" id="KW-0378">Hydrolase</keyword>
<dbReference type="GO" id="GO:0052689">
    <property type="term" value="F:carboxylic ester hydrolase activity"/>
    <property type="evidence" value="ECO:0007669"/>
    <property type="project" value="UniProtKB-ARBA"/>
</dbReference>
<dbReference type="InterPro" id="IPR045889">
    <property type="entry name" value="MES/HNL"/>
</dbReference>
<dbReference type="Pfam" id="PF00561">
    <property type="entry name" value="Abhydrolase_1"/>
    <property type="match status" value="1"/>
</dbReference>
<evidence type="ECO:0000313" key="4">
    <source>
        <dbReference type="EMBL" id="VDD13349.1"/>
    </source>
</evidence>
<dbReference type="InterPro" id="IPR029058">
    <property type="entry name" value="AB_hydrolase_fold"/>
</dbReference>
<dbReference type="FunFam" id="3.40.50.1820:FF:000025">
    <property type="entry name" value="putative methylesterase 11, chloroplastic"/>
    <property type="match status" value="1"/>
</dbReference>
<dbReference type="PANTHER" id="PTHR10992:SF1057">
    <property type="entry name" value="AB HYDROLASE-1 DOMAIN-CONTAINING PROTEIN"/>
    <property type="match status" value="1"/>
</dbReference>
<evidence type="ECO:0000259" key="2">
    <source>
        <dbReference type="Pfam" id="PF00561"/>
    </source>
</evidence>
<evidence type="ECO:0000259" key="3">
    <source>
        <dbReference type="Pfam" id="PF12697"/>
    </source>
</evidence>
<accession>A0A3P6D193</accession>
<dbReference type="PANTHER" id="PTHR10992">
    <property type="entry name" value="METHYLESTERASE FAMILY MEMBER"/>
    <property type="match status" value="1"/>
</dbReference>
<reference evidence="4" key="1">
    <citation type="submission" date="2018-11" db="EMBL/GenBank/DDBJ databases">
        <authorList>
            <consortium name="Genoscope - CEA"/>
            <person name="William W."/>
        </authorList>
    </citation>
    <scope>NUCLEOTIDE SEQUENCE</scope>
</reference>
<feature type="domain" description="AB hydrolase-1" evidence="3">
    <location>
        <begin position="184"/>
        <end position="449"/>
    </location>
</feature>
<dbReference type="SUPFAM" id="SSF53474">
    <property type="entry name" value="alpha/beta-Hydrolases"/>
    <property type="match status" value="2"/>
</dbReference>
<dbReference type="EMBL" id="LR031576">
    <property type="protein sequence ID" value="VDD13349.1"/>
    <property type="molecule type" value="Genomic_DNA"/>
</dbReference>